<feature type="signal peptide" evidence="7">
    <location>
        <begin position="1"/>
        <end position="22"/>
    </location>
</feature>
<dbReference type="GO" id="GO:0034116">
    <property type="term" value="P:positive regulation of heterotypic cell-cell adhesion"/>
    <property type="evidence" value="ECO:0007669"/>
    <property type="project" value="TreeGrafter"/>
</dbReference>
<keyword evidence="4" id="KW-0175">Coiled coil</keyword>
<evidence type="ECO:0000256" key="5">
    <source>
        <dbReference type="ARBA" id="ARBA00023157"/>
    </source>
</evidence>
<keyword evidence="2" id="KW-0964">Secreted</keyword>
<protein>
    <submittedName>
        <fullName evidence="9">Angiopoietin-related protein 5-like</fullName>
    </submittedName>
</protein>
<dbReference type="GO" id="GO:0042730">
    <property type="term" value="P:fibrinolysis"/>
    <property type="evidence" value="ECO:0007669"/>
    <property type="project" value="TreeGrafter"/>
</dbReference>
<dbReference type="GO" id="GO:0005577">
    <property type="term" value="C:fibrinogen complex"/>
    <property type="evidence" value="ECO:0007669"/>
    <property type="project" value="TreeGrafter"/>
</dbReference>
<dbReference type="SMART" id="SM00186">
    <property type="entry name" value="FBG"/>
    <property type="match status" value="1"/>
</dbReference>
<dbReference type="InterPro" id="IPR002181">
    <property type="entry name" value="Fibrinogen_a/b/g_C_dom"/>
</dbReference>
<organism evidence="9 10">
    <name type="scientific">Nothobranchius furzeri</name>
    <name type="common">Turquoise killifish</name>
    <dbReference type="NCBI Taxonomy" id="105023"/>
    <lineage>
        <taxon>Eukaryota</taxon>
        <taxon>Metazoa</taxon>
        <taxon>Chordata</taxon>
        <taxon>Craniata</taxon>
        <taxon>Vertebrata</taxon>
        <taxon>Euteleostomi</taxon>
        <taxon>Actinopterygii</taxon>
        <taxon>Neopterygii</taxon>
        <taxon>Teleostei</taxon>
        <taxon>Neoteleostei</taxon>
        <taxon>Acanthomorphata</taxon>
        <taxon>Ovalentaria</taxon>
        <taxon>Atherinomorphae</taxon>
        <taxon>Cyprinodontiformes</taxon>
        <taxon>Nothobranchiidae</taxon>
        <taxon>Nothobranchius</taxon>
    </lineage>
</organism>
<evidence type="ECO:0000256" key="6">
    <source>
        <dbReference type="ARBA" id="ARBA00023180"/>
    </source>
</evidence>
<dbReference type="InterPro" id="IPR037579">
    <property type="entry name" value="FIB_ANG-like"/>
</dbReference>
<dbReference type="PANTHER" id="PTHR47221">
    <property type="entry name" value="FIBRINOGEN ALPHA CHAIN"/>
    <property type="match status" value="1"/>
</dbReference>
<evidence type="ECO:0000313" key="10">
    <source>
        <dbReference type="Proteomes" id="UP000694548"/>
    </source>
</evidence>
<dbReference type="GO" id="GO:0005201">
    <property type="term" value="F:extracellular matrix structural constituent"/>
    <property type="evidence" value="ECO:0007669"/>
    <property type="project" value="TreeGrafter"/>
</dbReference>
<dbReference type="Gene3D" id="3.90.215.10">
    <property type="entry name" value="Gamma Fibrinogen, chain A, domain 1"/>
    <property type="match status" value="1"/>
</dbReference>
<dbReference type="InterPro" id="IPR014716">
    <property type="entry name" value="Fibrinogen_a/b/g_C_1"/>
</dbReference>
<dbReference type="PROSITE" id="PS51406">
    <property type="entry name" value="FIBRINOGEN_C_2"/>
    <property type="match status" value="1"/>
</dbReference>
<dbReference type="PANTHER" id="PTHR47221:SF6">
    <property type="entry name" value="FIBRINOGEN ALPHA CHAIN"/>
    <property type="match status" value="1"/>
</dbReference>
<reference evidence="9" key="3">
    <citation type="submission" date="2025-09" db="UniProtKB">
        <authorList>
            <consortium name="Ensembl"/>
        </authorList>
    </citation>
    <scope>IDENTIFICATION</scope>
</reference>
<dbReference type="CDD" id="cd00087">
    <property type="entry name" value="FReD"/>
    <property type="match status" value="1"/>
</dbReference>
<comment type="subcellular location">
    <subcellularLocation>
        <location evidence="1">Secreted</location>
    </subcellularLocation>
</comment>
<dbReference type="Pfam" id="PF00147">
    <property type="entry name" value="Fibrinogen_C"/>
    <property type="match status" value="1"/>
</dbReference>
<evidence type="ECO:0000313" key="9">
    <source>
        <dbReference type="Ensembl" id="ENSNFUP00015001341.1"/>
    </source>
</evidence>
<reference evidence="9" key="2">
    <citation type="submission" date="2025-08" db="UniProtKB">
        <authorList>
            <consortium name="Ensembl"/>
        </authorList>
    </citation>
    <scope>IDENTIFICATION</scope>
</reference>
<gene>
    <name evidence="9" type="primary">LOC107382991</name>
</gene>
<dbReference type="PROSITE" id="PS00514">
    <property type="entry name" value="FIBRINOGEN_C_1"/>
    <property type="match status" value="1"/>
</dbReference>
<reference evidence="9" key="1">
    <citation type="submission" date="2014-08" db="EMBL/GenBank/DDBJ databases">
        <authorList>
            <person name="Senf B."/>
            <person name="Petzold A."/>
            <person name="Downie B.R."/>
            <person name="Koch P."/>
            <person name="Platzer M."/>
        </authorList>
    </citation>
    <scope>NUCLEOTIDE SEQUENCE [LARGE SCALE GENOMIC DNA]</scope>
    <source>
        <strain evidence="9">GRZ</strain>
    </source>
</reference>
<dbReference type="GO" id="GO:0070527">
    <property type="term" value="P:platelet aggregation"/>
    <property type="evidence" value="ECO:0007669"/>
    <property type="project" value="TreeGrafter"/>
</dbReference>
<dbReference type="NCBIfam" id="NF040941">
    <property type="entry name" value="GGGWT_bact"/>
    <property type="match status" value="1"/>
</dbReference>
<dbReference type="Ensembl" id="ENSNFUT00015001454.1">
    <property type="protein sequence ID" value="ENSNFUP00015001341.1"/>
    <property type="gene ID" value="ENSNFUG00015000786.1"/>
</dbReference>
<dbReference type="GO" id="GO:0072377">
    <property type="term" value="P:blood coagulation, common pathway"/>
    <property type="evidence" value="ECO:0007669"/>
    <property type="project" value="TreeGrafter"/>
</dbReference>
<dbReference type="GO" id="GO:0030674">
    <property type="term" value="F:protein-macromolecule adaptor activity"/>
    <property type="evidence" value="ECO:0007669"/>
    <property type="project" value="TreeGrafter"/>
</dbReference>
<keyword evidence="5" id="KW-1015">Disulfide bond</keyword>
<evidence type="ECO:0000256" key="4">
    <source>
        <dbReference type="ARBA" id="ARBA00023054"/>
    </source>
</evidence>
<dbReference type="Proteomes" id="UP000694548">
    <property type="component" value="Chromosome sgr01"/>
</dbReference>
<evidence type="ECO:0000256" key="1">
    <source>
        <dbReference type="ARBA" id="ARBA00004613"/>
    </source>
</evidence>
<keyword evidence="6" id="KW-0325">Glycoprotein</keyword>
<dbReference type="GeneTree" id="ENSGT00940000164836"/>
<evidence type="ECO:0000259" key="8">
    <source>
        <dbReference type="PROSITE" id="PS51406"/>
    </source>
</evidence>
<name>A0A8C6KBE8_NOTFU</name>
<accession>A0A8C6KBE8</accession>
<evidence type="ECO:0000256" key="2">
    <source>
        <dbReference type="ARBA" id="ARBA00022525"/>
    </source>
</evidence>
<dbReference type="InterPro" id="IPR020837">
    <property type="entry name" value="Fibrinogen_CS"/>
</dbReference>
<keyword evidence="3 7" id="KW-0732">Signal</keyword>
<feature type="domain" description="Fibrinogen C-terminal" evidence="8">
    <location>
        <begin position="23"/>
        <end position="259"/>
    </location>
</feature>
<evidence type="ECO:0000256" key="3">
    <source>
        <dbReference type="ARBA" id="ARBA00022729"/>
    </source>
</evidence>
<proteinExistence type="predicted"/>
<evidence type="ECO:0000256" key="7">
    <source>
        <dbReference type="SAM" id="SignalP"/>
    </source>
</evidence>
<dbReference type="InterPro" id="IPR036056">
    <property type="entry name" value="Fibrinogen-like_C"/>
</dbReference>
<feature type="chain" id="PRO_5034845159" evidence="7">
    <location>
        <begin position="23"/>
        <end position="259"/>
    </location>
</feature>
<dbReference type="AlphaFoldDB" id="A0A8C6KBE8"/>
<sequence length="259" mass="29240">MKGLLSCCGLVSMLLLSISAQAEQTSALPADCTQIRTQSPQSPSGLYDLQPVGVNNRLKVFCEMRSAEGWIVIQKRTGGLLPFNRRWAEYRFGFGSLAYDHWLGLEKVYLLTKDETKKWTLRVDLWDTEGNTAYAEYRNFRLGDEQTSYKLQVGKYRGTAGDAIRGISPDMDENGFGFSTLDRDNDGCSPCLFYDILVEECIMLQGGGWWYSKCGSASLNGDWYSSGDHTSWSSGLRWTTWKTPKTSSFKATRMMIRPE</sequence>
<dbReference type="SUPFAM" id="SSF56496">
    <property type="entry name" value="Fibrinogen C-terminal domain-like"/>
    <property type="match status" value="1"/>
</dbReference>
<keyword evidence="10" id="KW-1185">Reference proteome</keyword>